<dbReference type="Proteomes" id="UP000814140">
    <property type="component" value="Unassembled WGS sequence"/>
</dbReference>
<evidence type="ECO:0000313" key="1">
    <source>
        <dbReference type="EMBL" id="KAI0055601.1"/>
    </source>
</evidence>
<reference evidence="1" key="1">
    <citation type="submission" date="2021-03" db="EMBL/GenBank/DDBJ databases">
        <authorList>
            <consortium name="DOE Joint Genome Institute"/>
            <person name="Ahrendt S."/>
            <person name="Looney B.P."/>
            <person name="Miyauchi S."/>
            <person name="Morin E."/>
            <person name="Drula E."/>
            <person name="Courty P.E."/>
            <person name="Chicoki N."/>
            <person name="Fauchery L."/>
            <person name="Kohler A."/>
            <person name="Kuo A."/>
            <person name="Labutti K."/>
            <person name="Pangilinan J."/>
            <person name="Lipzen A."/>
            <person name="Riley R."/>
            <person name="Andreopoulos W."/>
            <person name="He G."/>
            <person name="Johnson J."/>
            <person name="Barry K.W."/>
            <person name="Grigoriev I.V."/>
            <person name="Nagy L."/>
            <person name="Hibbett D."/>
            <person name="Henrissat B."/>
            <person name="Matheny P.B."/>
            <person name="Labbe J."/>
            <person name="Martin F."/>
        </authorList>
    </citation>
    <scope>NUCLEOTIDE SEQUENCE</scope>
    <source>
        <strain evidence="1">HHB10654</strain>
    </source>
</reference>
<proteinExistence type="predicted"/>
<keyword evidence="2" id="KW-1185">Reference proteome</keyword>
<organism evidence="1 2">
    <name type="scientific">Artomyces pyxidatus</name>
    <dbReference type="NCBI Taxonomy" id="48021"/>
    <lineage>
        <taxon>Eukaryota</taxon>
        <taxon>Fungi</taxon>
        <taxon>Dikarya</taxon>
        <taxon>Basidiomycota</taxon>
        <taxon>Agaricomycotina</taxon>
        <taxon>Agaricomycetes</taxon>
        <taxon>Russulales</taxon>
        <taxon>Auriscalpiaceae</taxon>
        <taxon>Artomyces</taxon>
    </lineage>
</organism>
<name>A0ACB8SIA1_9AGAM</name>
<gene>
    <name evidence="1" type="ORF">BV25DRAFT_166218</name>
</gene>
<protein>
    <submittedName>
        <fullName evidence="1">Uncharacterized protein</fullName>
    </submittedName>
</protein>
<dbReference type="EMBL" id="MU277286">
    <property type="protein sequence ID" value="KAI0055601.1"/>
    <property type="molecule type" value="Genomic_DNA"/>
</dbReference>
<evidence type="ECO:0000313" key="2">
    <source>
        <dbReference type="Proteomes" id="UP000814140"/>
    </source>
</evidence>
<comment type="caution">
    <text evidence="1">The sequence shown here is derived from an EMBL/GenBank/DDBJ whole genome shotgun (WGS) entry which is preliminary data.</text>
</comment>
<reference evidence="1" key="2">
    <citation type="journal article" date="2022" name="New Phytol.">
        <title>Evolutionary transition to the ectomycorrhizal habit in the genomes of a hyperdiverse lineage of mushroom-forming fungi.</title>
        <authorList>
            <person name="Looney B."/>
            <person name="Miyauchi S."/>
            <person name="Morin E."/>
            <person name="Drula E."/>
            <person name="Courty P.E."/>
            <person name="Kohler A."/>
            <person name="Kuo A."/>
            <person name="LaButti K."/>
            <person name="Pangilinan J."/>
            <person name="Lipzen A."/>
            <person name="Riley R."/>
            <person name="Andreopoulos W."/>
            <person name="He G."/>
            <person name="Johnson J."/>
            <person name="Nolan M."/>
            <person name="Tritt A."/>
            <person name="Barry K.W."/>
            <person name="Grigoriev I.V."/>
            <person name="Nagy L.G."/>
            <person name="Hibbett D."/>
            <person name="Henrissat B."/>
            <person name="Matheny P.B."/>
            <person name="Labbe J."/>
            <person name="Martin F.M."/>
        </authorList>
    </citation>
    <scope>NUCLEOTIDE SEQUENCE</scope>
    <source>
        <strain evidence="1">HHB10654</strain>
    </source>
</reference>
<sequence length="55" mass="6266">MLSHTPAYATVYPDISSLPPELLARIFRILRDVDASVPARNTILGWIYVTHVCRR</sequence>
<accession>A0ACB8SIA1</accession>